<dbReference type="Proteomes" id="UP000588098">
    <property type="component" value="Unassembled WGS sequence"/>
</dbReference>
<gene>
    <name evidence="1" type="ORF">FHS42_005873</name>
</gene>
<reference evidence="1 2" key="1">
    <citation type="submission" date="2020-08" db="EMBL/GenBank/DDBJ databases">
        <title>Genomic Encyclopedia of Type Strains, Phase III (KMG-III): the genomes of soil and plant-associated and newly described type strains.</title>
        <authorList>
            <person name="Whitman W."/>
        </authorList>
    </citation>
    <scope>NUCLEOTIDE SEQUENCE [LARGE SCALE GENOMIC DNA]</scope>
    <source>
        <strain evidence="1 2">CECT 8305</strain>
    </source>
</reference>
<comment type="caution">
    <text evidence="1">The sequence shown here is derived from an EMBL/GenBank/DDBJ whole genome shotgun (WGS) entry which is preliminary data.</text>
</comment>
<dbReference type="AlphaFoldDB" id="A0A7W9QGV3"/>
<evidence type="ECO:0000313" key="2">
    <source>
        <dbReference type="Proteomes" id="UP000588098"/>
    </source>
</evidence>
<keyword evidence="2" id="KW-1185">Reference proteome</keyword>
<sequence>MAELHQRNAGQTVTPDLLLLGTNGRLWYPCRTHRGAWWPVGFARRTVTAVMSDLFDEEYNR</sequence>
<dbReference type="RefSeq" id="WP_184576818.1">
    <property type="nucleotide sequence ID" value="NZ_JACHJL010000018.1"/>
</dbReference>
<evidence type="ECO:0000313" key="1">
    <source>
        <dbReference type="EMBL" id="MBB5938782.1"/>
    </source>
</evidence>
<organism evidence="1 2">
    <name type="scientific">Streptomyces zagrosensis</name>
    <dbReference type="NCBI Taxonomy" id="1042984"/>
    <lineage>
        <taxon>Bacteria</taxon>
        <taxon>Bacillati</taxon>
        <taxon>Actinomycetota</taxon>
        <taxon>Actinomycetes</taxon>
        <taxon>Kitasatosporales</taxon>
        <taxon>Streptomycetaceae</taxon>
        <taxon>Streptomyces</taxon>
    </lineage>
</organism>
<accession>A0A7W9QGV3</accession>
<name>A0A7W9QGV3_9ACTN</name>
<dbReference type="EMBL" id="JACHJL010000018">
    <property type="protein sequence ID" value="MBB5938782.1"/>
    <property type="molecule type" value="Genomic_DNA"/>
</dbReference>
<protein>
    <submittedName>
        <fullName evidence="1">Uncharacterized protein</fullName>
    </submittedName>
</protein>
<proteinExistence type="predicted"/>